<dbReference type="Proteomes" id="UP001595443">
    <property type="component" value="Unassembled WGS sequence"/>
</dbReference>
<dbReference type="Gene3D" id="2.150.10.10">
    <property type="entry name" value="Serralysin-like metalloprotease, C-terminal"/>
    <property type="match status" value="5"/>
</dbReference>
<dbReference type="RefSeq" id="WP_377835446.1">
    <property type="nucleotide sequence ID" value="NZ_JBHRSK010000021.1"/>
</dbReference>
<dbReference type="PRINTS" id="PR00313">
    <property type="entry name" value="CABNDNGRPT"/>
</dbReference>
<evidence type="ECO:0000256" key="1">
    <source>
        <dbReference type="ARBA" id="ARBA00004613"/>
    </source>
</evidence>
<dbReference type="SUPFAM" id="SSF51120">
    <property type="entry name" value="beta-Roll"/>
    <property type="match status" value="3"/>
</dbReference>
<comment type="caution">
    <text evidence="4">The sequence shown here is derived from an EMBL/GenBank/DDBJ whole genome shotgun (WGS) entry which is preliminary data.</text>
</comment>
<keyword evidence="2" id="KW-0964">Secreted</keyword>
<feature type="region of interest" description="Disordered" evidence="3">
    <location>
        <begin position="479"/>
        <end position="500"/>
    </location>
</feature>
<gene>
    <name evidence="4" type="ORF">ACFOES_20355</name>
</gene>
<evidence type="ECO:0000313" key="4">
    <source>
        <dbReference type="EMBL" id="MFC2970458.1"/>
    </source>
</evidence>
<dbReference type="PANTHER" id="PTHR38340">
    <property type="entry name" value="S-LAYER PROTEIN"/>
    <property type="match status" value="1"/>
</dbReference>
<protein>
    <submittedName>
        <fullName evidence="4">Calcium-binding protein</fullName>
    </submittedName>
</protein>
<accession>A0ABV7AN73</accession>
<dbReference type="InterPro" id="IPR050557">
    <property type="entry name" value="RTX_toxin/Mannuronan_C5-epim"/>
</dbReference>
<reference evidence="5" key="1">
    <citation type="journal article" date="2019" name="Int. J. Syst. Evol. Microbiol.">
        <title>The Global Catalogue of Microorganisms (GCM) 10K type strain sequencing project: providing services to taxonomists for standard genome sequencing and annotation.</title>
        <authorList>
            <consortium name="The Broad Institute Genomics Platform"/>
            <consortium name="The Broad Institute Genome Sequencing Center for Infectious Disease"/>
            <person name="Wu L."/>
            <person name="Ma J."/>
        </authorList>
    </citation>
    <scope>NUCLEOTIDE SEQUENCE [LARGE SCALE GENOMIC DNA]</scope>
    <source>
        <strain evidence="5">KCTC 62192</strain>
    </source>
</reference>
<proteinExistence type="predicted"/>
<evidence type="ECO:0000313" key="5">
    <source>
        <dbReference type="Proteomes" id="UP001595443"/>
    </source>
</evidence>
<dbReference type="PANTHER" id="PTHR38340:SF1">
    <property type="entry name" value="S-LAYER PROTEIN"/>
    <property type="match status" value="1"/>
</dbReference>
<dbReference type="Pfam" id="PF00353">
    <property type="entry name" value="HemolysinCabind"/>
    <property type="match status" value="6"/>
</dbReference>
<keyword evidence="5" id="KW-1185">Reference proteome</keyword>
<comment type="subcellular location">
    <subcellularLocation>
        <location evidence="1">Secreted</location>
    </subcellularLocation>
</comment>
<dbReference type="InterPro" id="IPR011049">
    <property type="entry name" value="Serralysin-like_metalloprot_C"/>
</dbReference>
<dbReference type="EMBL" id="JBHRSK010000021">
    <property type="protein sequence ID" value="MFC2970458.1"/>
    <property type="molecule type" value="Genomic_DNA"/>
</dbReference>
<dbReference type="InterPro" id="IPR001343">
    <property type="entry name" value="Hemolysn_Ca-bd"/>
</dbReference>
<name>A0ABV7AN73_9RHOB</name>
<dbReference type="PROSITE" id="PS00330">
    <property type="entry name" value="HEMOLYSIN_CALCIUM"/>
    <property type="match status" value="1"/>
</dbReference>
<organism evidence="4 5">
    <name type="scientific">Acidimangrovimonas pyrenivorans</name>
    <dbReference type="NCBI Taxonomy" id="2030798"/>
    <lineage>
        <taxon>Bacteria</taxon>
        <taxon>Pseudomonadati</taxon>
        <taxon>Pseudomonadota</taxon>
        <taxon>Alphaproteobacteria</taxon>
        <taxon>Rhodobacterales</taxon>
        <taxon>Paracoccaceae</taxon>
        <taxon>Acidimangrovimonas</taxon>
    </lineage>
</organism>
<sequence>MLDLHVSTELFRLVSSGAFSDLENLSTDLQTELGALSGLTVLNTTPVVTATSITYSDASGSLVILGSGFAVDSNGDIISGAISDLTLTVGGQVLVDANFSTSQIALTAGSYGATLDGTFPTDMVQLFSVAGAILTVAFGGTLSPDVVTSLAPYSLTGATLTDGGTTLATLDISSSQILLDASGYELVLDGTFPSDLGSGATILAALFTAFNGGSFDIADYAGLDITNASLTDPSGFELATVSGDFTVVDGELVNSLIATGTAGDDVFPGTDFRDIVHGLAGNDTLSGGLNDDTLYGDGGADLLNGGGGNDVVDGGDGRDKAYLGAGNDLFEDNAQTGVLGQDTVFAGDGNDTIQGGGGNDVFYGGTGNDEILGRDGNDAIFGGGGSDTLQGGLGDDTVDGGDGPDKAFLGAGNDLFVDNAQGGPLGSDTVWAGAGNDTIQGGAGADVFHGDVGADLVNGGGGNDELFGGGGADTLNGGLGNDTVTGGDGPDQAFLGGGDDLFIDNTQAGPLGNDTV</sequence>
<dbReference type="InterPro" id="IPR018511">
    <property type="entry name" value="Hemolysin-typ_Ca-bd_CS"/>
</dbReference>
<evidence type="ECO:0000256" key="3">
    <source>
        <dbReference type="SAM" id="MobiDB-lite"/>
    </source>
</evidence>
<evidence type="ECO:0000256" key="2">
    <source>
        <dbReference type="ARBA" id="ARBA00022525"/>
    </source>
</evidence>